<sequence>MDEVIVSVECQVQILILVFFQFLFILKQTRVAKKLHNEEMLRFIKRKKQKNKRRQRFRQYMLRRRKLFFRLFALACTRRSVHRGIWVKPRTTDLYRDVMNWTPNDWYENIRMSQQSFNHICDQLSVFIERRTTKFRSPHPVGKRVMVTLWRLATNIEFRTLGHLFGMGLSTACMIFHDVVDAINSILLPKYIKFPTGHALRNTIDGFRTRWGFPQCGGAIDGTHILIIAPKEHHADYYNRKCHHSVLLQAVVDYNYRFTNINVGHAGKHHDAHVLRESSVFLKASAGELLPNWTEKYLL</sequence>
<evidence type="ECO:0000256" key="6">
    <source>
        <dbReference type="ARBA" id="ARBA00022801"/>
    </source>
</evidence>
<evidence type="ECO:0000256" key="3">
    <source>
        <dbReference type="ARBA" id="ARBA00006958"/>
    </source>
</evidence>
<keyword evidence="8" id="KW-0812">Transmembrane</keyword>
<comment type="subcellular location">
    <subcellularLocation>
        <location evidence="2">Nucleus</location>
    </subcellularLocation>
</comment>
<evidence type="ECO:0000256" key="7">
    <source>
        <dbReference type="ARBA" id="ARBA00023242"/>
    </source>
</evidence>
<comment type="cofactor">
    <cofactor evidence="1">
        <name>a divalent metal cation</name>
        <dbReference type="ChEBI" id="CHEBI:60240"/>
    </cofactor>
</comment>
<accession>A0A8B6GXG2</accession>
<keyword evidence="6" id="KW-0378">Hydrolase</keyword>
<evidence type="ECO:0000313" key="11">
    <source>
        <dbReference type="Proteomes" id="UP000596742"/>
    </source>
</evidence>
<evidence type="ECO:0000259" key="9">
    <source>
        <dbReference type="Pfam" id="PF13359"/>
    </source>
</evidence>
<comment type="similarity">
    <text evidence="3">Belongs to the HARBI1 family.</text>
</comment>
<keyword evidence="8" id="KW-1133">Transmembrane helix</keyword>
<feature type="transmembrane region" description="Helical" evidence="8">
    <location>
        <begin position="6"/>
        <end position="26"/>
    </location>
</feature>
<keyword evidence="7" id="KW-0539">Nucleus</keyword>
<dbReference type="GO" id="GO:0016787">
    <property type="term" value="F:hydrolase activity"/>
    <property type="evidence" value="ECO:0007669"/>
    <property type="project" value="UniProtKB-KW"/>
</dbReference>
<proteinExistence type="inferred from homology"/>
<evidence type="ECO:0000256" key="1">
    <source>
        <dbReference type="ARBA" id="ARBA00001968"/>
    </source>
</evidence>
<dbReference type="OrthoDB" id="5983017at2759"/>
<reference evidence="10" key="1">
    <citation type="submission" date="2018-11" db="EMBL/GenBank/DDBJ databases">
        <authorList>
            <person name="Alioto T."/>
            <person name="Alioto T."/>
        </authorList>
    </citation>
    <scope>NUCLEOTIDE SEQUENCE</scope>
</reference>
<evidence type="ECO:0000256" key="5">
    <source>
        <dbReference type="ARBA" id="ARBA00022723"/>
    </source>
</evidence>
<organism evidence="10 11">
    <name type="scientific">Mytilus galloprovincialis</name>
    <name type="common">Mediterranean mussel</name>
    <dbReference type="NCBI Taxonomy" id="29158"/>
    <lineage>
        <taxon>Eukaryota</taxon>
        <taxon>Metazoa</taxon>
        <taxon>Spiralia</taxon>
        <taxon>Lophotrochozoa</taxon>
        <taxon>Mollusca</taxon>
        <taxon>Bivalvia</taxon>
        <taxon>Autobranchia</taxon>
        <taxon>Pteriomorphia</taxon>
        <taxon>Mytilida</taxon>
        <taxon>Mytiloidea</taxon>
        <taxon>Mytilidae</taxon>
        <taxon>Mytilinae</taxon>
        <taxon>Mytilus</taxon>
    </lineage>
</organism>
<keyword evidence="11" id="KW-1185">Reference proteome</keyword>
<protein>
    <recommendedName>
        <fullName evidence="9">DDE Tnp4 domain-containing protein</fullName>
    </recommendedName>
</protein>
<dbReference type="InterPro" id="IPR045249">
    <property type="entry name" value="HARBI1-like"/>
</dbReference>
<keyword evidence="5" id="KW-0479">Metal-binding</keyword>
<dbReference type="AlphaFoldDB" id="A0A8B6GXG2"/>
<dbReference type="InterPro" id="IPR027806">
    <property type="entry name" value="HARBI1_dom"/>
</dbReference>
<dbReference type="Pfam" id="PF13359">
    <property type="entry name" value="DDE_Tnp_4"/>
    <property type="match status" value="1"/>
</dbReference>
<evidence type="ECO:0000313" key="10">
    <source>
        <dbReference type="EMBL" id="VDI70616.1"/>
    </source>
</evidence>
<dbReference type="GO" id="GO:0004518">
    <property type="term" value="F:nuclease activity"/>
    <property type="evidence" value="ECO:0007669"/>
    <property type="project" value="UniProtKB-KW"/>
</dbReference>
<evidence type="ECO:0000256" key="2">
    <source>
        <dbReference type="ARBA" id="ARBA00004123"/>
    </source>
</evidence>
<dbReference type="PANTHER" id="PTHR22930:SF85">
    <property type="entry name" value="GH03217P-RELATED"/>
    <property type="match status" value="1"/>
</dbReference>
<keyword evidence="4" id="KW-0540">Nuclease</keyword>
<comment type="caution">
    <text evidence="10">The sequence shown here is derived from an EMBL/GenBank/DDBJ whole genome shotgun (WGS) entry which is preliminary data.</text>
</comment>
<name>A0A8B6GXG2_MYTGA</name>
<dbReference type="GO" id="GO:0005634">
    <property type="term" value="C:nucleus"/>
    <property type="evidence" value="ECO:0007669"/>
    <property type="project" value="UniProtKB-SubCell"/>
</dbReference>
<dbReference type="Proteomes" id="UP000596742">
    <property type="component" value="Unassembled WGS sequence"/>
</dbReference>
<feature type="domain" description="DDE Tnp4" evidence="9">
    <location>
        <begin position="220"/>
        <end position="284"/>
    </location>
</feature>
<dbReference type="EMBL" id="UYJE01009152">
    <property type="protein sequence ID" value="VDI70616.1"/>
    <property type="molecule type" value="Genomic_DNA"/>
</dbReference>
<dbReference type="GO" id="GO:0046872">
    <property type="term" value="F:metal ion binding"/>
    <property type="evidence" value="ECO:0007669"/>
    <property type="project" value="UniProtKB-KW"/>
</dbReference>
<gene>
    <name evidence="10" type="ORF">MGAL_10B001973</name>
</gene>
<dbReference type="PANTHER" id="PTHR22930">
    <property type="match status" value="1"/>
</dbReference>
<keyword evidence="8" id="KW-0472">Membrane</keyword>
<evidence type="ECO:0000256" key="8">
    <source>
        <dbReference type="SAM" id="Phobius"/>
    </source>
</evidence>
<evidence type="ECO:0000256" key="4">
    <source>
        <dbReference type="ARBA" id="ARBA00022722"/>
    </source>
</evidence>